<evidence type="ECO:0000256" key="1">
    <source>
        <dbReference type="ARBA" id="ARBA00022729"/>
    </source>
</evidence>
<gene>
    <name evidence="3" type="ORF">ACFQ14_07445</name>
</gene>
<dbReference type="Pfam" id="PF03968">
    <property type="entry name" value="LptD_N"/>
    <property type="match status" value="1"/>
</dbReference>
<comment type="caution">
    <text evidence="3">The sequence shown here is derived from an EMBL/GenBank/DDBJ whole genome shotgun (WGS) entry which is preliminary data.</text>
</comment>
<protein>
    <submittedName>
        <fullName evidence="3">LptA/OstA family protein</fullName>
    </submittedName>
</protein>
<evidence type="ECO:0000313" key="4">
    <source>
        <dbReference type="Proteomes" id="UP001597101"/>
    </source>
</evidence>
<name>A0ABW3FH21_9HYPH</name>
<dbReference type="EMBL" id="JBHTJV010000005">
    <property type="protein sequence ID" value="MFD0916235.1"/>
    <property type="molecule type" value="Genomic_DNA"/>
</dbReference>
<dbReference type="Proteomes" id="UP001597101">
    <property type="component" value="Unassembled WGS sequence"/>
</dbReference>
<reference evidence="4" key="1">
    <citation type="journal article" date="2019" name="Int. J. Syst. Evol. Microbiol.">
        <title>The Global Catalogue of Microorganisms (GCM) 10K type strain sequencing project: providing services to taxonomists for standard genome sequencing and annotation.</title>
        <authorList>
            <consortium name="The Broad Institute Genomics Platform"/>
            <consortium name="The Broad Institute Genome Sequencing Center for Infectious Disease"/>
            <person name="Wu L."/>
            <person name="Ma J."/>
        </authorList>
    </citation>
    <scope>NUCLEOTIDE SEQUENCE [LARGE SCALE GENOMIC DNA]</scope>
    <source>
        <strain evidence="4">CCUG 60023</strain>
    </source>
</reference>
<feature type="domain" description="Organic solvent tolerance-like N-terminal" evidence="2">
    <location>
        <begin position="40"/>
        <end position="153"/>
    </location>
</feature>
<evidence type="ECO:0000259" key="2">
    <source>
        <dbReference type="Pfam" id="PF03968"/>
    </source>
</evidence>
<dbReference type="InterPro" id="IPR052037">
    <property type="entry name" value="LPS_export_LptA"/>
</dbReference>
<sequence length="181" mass="18665">MIATVALATLVVNVPADTAFAQASGKAFSGFSGSSKDPIQIGADELEIVDSENRATYSGRVQVTQGCSTLKADKLTAFYARNSSGGDGNSQGNIEKLAFSGNVFVSSGENTATAKSGSFNTVTEDVVLEGDVIVSQGRNAAKGCKLTANLKTNVAKLHSCGKRVVTMINPNAVRQAAKPCN</sequence>
<evidence type="ECO:0000313" key="3">
    <source>
        <dbReference type="EMBL" id="MFD0916235.1"/>
    </source>
</evidence>
<keyword evidence="1" id="KW-0732">Signal</keyword>
<keyword evidence="4" id="KW-1185">Reference proteome</keyword>
<accession>A0ABW3FH21</accession>
<dbReference type="Gene3D" id="2.60.450.10">
    <property type="entry name" value="Lipopolysaccharide (LPS) transport protein A like domain"/>
    <property type="match status" value="1"/>
</dbReference>
<dbReference type="InterPro" id="IPR005653">
    <property type="entry name" value="OstA-like_N"/>
</dbReference>
<organism evidence="3 4">
    <name type="scientific">Pseudahrensia aquimaris</name>
    <dbReference type="NCBI Taxonomy" id="744461"/>
    <lineage>
        <taxon>Bacteria</taxon>
        <taxon>Pseudomonadati</taxon>
        <taxon>Pseudomonadota</taxon>
        <taxon>Alphaproteobacteria</taxon>
        <taxon>Hyphomicrobiales</taxon>
        <taxon>Ahrensiaceae</taxon>
        <taxon>Pseudahrensia</taxon>
    </lineage>
</organism>
<dbReference type="PANTHER" id="PTHR36504:SF1">
    <property type="entry name" value="LIPOPOLYSACCHARIDE EXPORT SYSTEM PROTEIN LPTA"/>
    <property type="match status" value="1"/>
</dbReference>
<dbReference type="PANTHER" id="PTHR36504">
    <property type="entry name" value="LIPOPOLYSACCHARIDE EXPORT SYSTEM PROTEIN LPTA"/>
    <property type="match status" value="1"/>
</dbReference>
<proteinExistence type="predicted"/>